<dbReference type="EMBL" id="AEIU01000052">
    <property type="protein sequence ID" value="EFP97647.1"/>
    <property type="molecule type" value="Genomic_DNA"/>
</dbReference>
<dbReference type="NCBIfam" id="TIGR01484">
    <property type="entry name" value="HAD-SF-IIB"/>
    <property type="match status" value="1"/>
</dbReference>
<dbReference type="eggNOG" id="COG0561">
    <property type="taxonomic scope" value="Bacteria"/>
</dbReference>
<dbReference type="PANTHER" id="PTHR10000:SF58">
    <property type="entry name" value="PYRIDOXAL PHOSPHATE PHOSPHATASE YBHA"/>
    <property type="match status" value="1"/>
</dbReference>
<gene>
    <name evidence="1" type="ORF">VIBC2010_00280</name>
</gene>
<protein>
    <submittedName>
        <fullName evidence="1">Predicted hydrolase</fullName>
    </submittedName>
</protein>
<accession>E3BH10</accession>
<dbReference type="InterPro" id="IPR036412">
    <property type="entry name" value="HAD-like_sf"/>
</dbReference>
<reference evidence="1 2" key="1">
    <citation type="journal article" date="2012" name="Int. J. Syst. Evol. Microbiol.">
        <title>Vibrio caribbeanicus sp. nov., isolated from the marine sponge Scleritoderma cyanea.</title>
        <authorList>
            <person name="Hoffmann M."/>
            <person name="Monday S.R."/>
            <person name="Allard M.W."/>
            <person name="Strain E.A."/>
            <person name="Whittaker P."/>
            <person name="Naum M."/>
            <person name="McCarthy P.J."/>
            <person name="Lopez J.V."/>
            <person name="Fischer M."/>
            <person name="Brown E.W."/>
        </authorList>
    </citation>
    <scope>NUCLEOTIDE SEQUENCE [LARGE SCALE GENOMIC DNA]</scope>
    <source>
        <strain evidence="1 2">ATCC BAA-2122</strain>
    </source>
</reference>
<dbReference type="GO" id="GO:0016791">
    <property type="term" value="F:phosphatase activity"/>
    <property type="evidence" value="ECO:0007669"/>
    <property type="project" value="TreeGrafter"/>
</dbReference>
<organism evidence="1 2">
    <name type="scientific">Vibrio caribbeanicus ATCC BAA-2122</name>
    <dbReference type="NCBI Taxonomy" id="796620"/>
    <lineage>
        <taxon>Bacteria</taxon>
        <taxon>Pseudomonadati</taxon>
        <taxon>Pseudomonadota</taxon>
        <taxon>Gammaproteobacteria</taxon>
        <taxon>Vibrionales</taxon>
        <taxon>Vibrionaceae</taxon>
        <taxon>Vibrio</taxon>
    </lineage>
</organism>
<dbReference type="InterPro" id="IPR000150">
    <property type="entry name" value="Cof"/>
</dbReference>
<dbReference type="Pfam" id="PF08282">
    <property type="entry name" value="Hydrolase_3"/>
    <property type="match status" value="1"/>
</dbReference>
<dbReference type="Gene3D" id="3.30.1240.10">
    <property type="match status" value="1"/>
</dbReference>
<comment type="caution">
    <text evidence="1">The sequence shown here is derived from an EMBL/GenBank/DDBJ whole genome shotgun (WGS) entry which is preliminary data.</text>
</comment>
<dbReference type="InterPro" id="IPR006379">
    <property type="entry name" value="HAD-SF_hydro_IIB"/>
</dbReference>
<evidence type="ECO:0000313" key="1">
    <source>
        <dbReference type="EMBL" id="EFP97647.1"/>
    </source>
</evidence>
<dbReference type="SFLD" id="SFLDS00003">
    <property type="entry name" value="Haloacid_Dehalogenase"/>
    <property type="match status" value="1"/>
</dbReference>
<dbReference type="NCBIfam" id="TIGR00099">
    <property type="entry name" value="Cof-subfamily"/>
    <property type="match status" value="1"/>
</dbReference>
<dbReference type="PROSITE" id="PS01229">
    <property type="entry name" value="COF_2"/>
    <property type="match status" value="1"/>
</dbReference>
<dbReference type="PANTHER" id="PTHR10000">
    <property type="entry name" value="PHOSPHOSERINE PHOSPHATASE"/>
    <property type="match status" value="1"/>
</dbReference>
<dbReference type="GO" id="GO:0000287">
    <property type="term" value="F:magnesium ion binding"/>
    <property type="evidence" value="ECO:0007669"/>
    <property type="project" value="TreeGrafter"/>
</dbReference>
<dbReference type="SFLD" id="SFLDG01140">
    <property type="entry name" value="C2.B:_Phosphomannomutase_and_P"/>
    <property type="match status" value="1"/>
</dbReference>
<dbReference type="PROSITE" id="PS01228">
    <property type="entry name" value="COF_1"/>
    <property type="match status" value="1"/>
</dbReference>
<dbReference type="STRING" id="796620.VIBC2010_00280"/>
<proteinExistence type="predicted"/>
<dbReference type="InterPro" id="IPR023214">
    <property type="entry name" value="HAD_sf"/>
</dbReference>
<dbReference type="AlphaFoldDB" id="E3BH10"/>
<name>E3BH10_9VIBR</name>
<sequence length="277" mass="31299">MMYNVLALDLDGTVLNSKGKISQQLRDTITSIHSGPTHVILVTGRHHTAAKPYYYELGLDTTIICCNGTYEYDYQSEKVIQHNAIPKDLAANFLHLANSYQLNLVVYIADAMLYSNSRPIEYMERLKLWSEQYQGHLKPNIQKVDDFHNEILNTNHVWKFVVEGSQEALKDFMSEALVQEHFTAERSWVNRFDFAMKGNVKGTALERYVKKIGVSSSQVVAVGDNFNDLSMLQYAGLGIAMKNSADGVKEHAQLVTEHDHDSEAGLAELLSSIFEHQ</sequence>
<dbReference type="Gene3D" id="3.40.50.1000">
    <property type="entry name" value="HAD superfamily/HAD-like"/>
    <property type="match status" value="1"/>
</dbReference>
<dbReference type="Proteomes" id="UP000002943">
    <property type="component" value="Unassembled WGS sequence"/>
</dbReference>
<keyword evidence="1" id="KW-0378">Hydrolase</keyword>
<dbReference type="SUPFAM" id="SSF56784">
    <property type="entry name" value="HAD-like"/>
    <property type="match status" value="1"/>
</dbReference>
<dbReference type="CDD" id="cd07516">
    <property type="entry name" value="HAD_Pase"/>
    <property type="match status" value="1"/>
</dbReference>
<keyword evidence="2" id="KW-1185">Reference proteome</keyword>
<evidence type="ECO:0000313" key="2">
    <source>
        <dbReference type="Proteomes" id="UP000002943"/>
    </source>
</evidence>
<dbReference type="GO" id="GO:0005829">
    <property type="term" value="C:cytosol"/>
    <property type="evidence" value="ECO:0007669"/>
    <property type="project" value="TreeGrafter"/>
</dbReference>